<evidence type="ECO:0000313" key="2">
    <source>
        <dbReference type="EMBL" id="KAD3337550.1"/>
    </source>
</evidence>
<keyword evidence="3" id="KW-1185">Reference proteome</keyword>
<feature type="compositionally biased region" description="Basic and acidic residues" evidence="1">
    <location>
        <begin position="137"/>
        <end position="147"/>
    </location>
</feature>
<protein>
    <recommendedName>
        <fullName evidence="4">DUF4378 domain-containing protein</fullName>
    </recommendedName>
</protein>
<feature type="region of interest" description="Disordered" evidence="1">
    <location>
        <begin position="137"/>
        <end position="173"/>
    </location>
</feature>
<accession>A0A5N6MAD7</accession>
<evidence type="ECO:0008006" key="4">
    <source>
        <dbReference type="Google" id="ProtNLM"/>
    </source>
</evidence>
<feature type="compositionally biased region" description="Basic and acidic residues" evidence="1">
    <location>
        <begin position="222"/>
        <end position="242"/>
    </location>
</feature>
<evidence type="ECO:0000313" key="3">
    <source>
        <dbReference type="Proteomes" id="UP000326396"/>
    </source>
</evidence>
<dbReference type="OrthoDB" id="1918879at2759"/>
<comment type="caution">
    <text evidence="2">The sequence shown here is derived from an EMBL/GenBank/DDBJ whole genome shotgun (WGS) entry which is preliminary data.</text>
</comment>
<feature type="compositionally biased region" description="Acidic residues" evidence="1">
    <location>
        <begin position="252"/>
        <end position="269"/>
    </location>
</feature>
<name>A0A5N6MAD7_9ASTR</name>
<evidence type="ECO:0000256" key="1">
    <source>
        <dbReference type="SAM" id="MobiDB-lite"/>
    </source>
</evidence>
<reference evidence="2 3" key="1">
    <citation type="submission" date="2019-05" db="EMBL/GenBank/DDBJ databases">
        <title>Mikania micrantha, genome provides insights into the molecular mechanism of rapid growth.</title>
        <authorList>
            <person name="Liu B."/>
        </authorList>
    </citation>
    <scope>NUCLEOTIDE SEQUENCE [LARGE SCALE GENOMIC DNA]</scope>
    <source>
        <strain evidence="2">NLD-2019</strain>
        <tissue evidence="2">Leaf</tissue>
    </source>
</reference>
<gene>
    <name evidence="2" type="ORF">E3N88_33070</name>
</gene>
<dbReference type="PANTHER" id="PTHR33623:SF5">
    <property type="entry name" value="HISTONE-LYSINE N-METHYLTRANSFERASE SETD1B-LIKE PROTEIN"/>
    <property type="match status" value="1"/>
</dbReference>
<sequence>MGHKHLHELLQEDQEPFHLKKFIADRRSQLRSTTTGSGKSAIVVRKRKPTINSTFCVKHVCLFSSQNSPEFRKSPFLDFPAKDSKSPCNNAAVFLHIPSRTAGMLHDAATRVQKPKPGSKQFKFGLLGSFLRRLKDRSTGSKSREIEPDNGTSSSPVTGKFQKKPEKSSVMETSCSSRAVDEIEEINCLCSNSSSPFHFSLLTSPSPTRRKPFCSSPAAFQQDKESHQTEEMKRQDNDEKEQCSPVSVLDPLFDDDEEEPDDEGAEDDGYDIECSYANVQRAKHKLLQKLKRFERLAGLDPIDLENRMLEQCSSDDEDVLASGEEVSTEECFREIVNHLGVGKIPWYMKNLVFDLIEEEKSEELHKIVQRVCKRLYSWKVVELNTIDMIVETDFKSEGWRWCDKESIRDVGIDIEMAIFGLLMEELSQELVF</sequence>
<dbReference type="EMBL" id="SZYD01000016">
    <property type="protein sequence ID" value="KAD3337550.1"/>
    <property type="molecule type" value="Genomic_DNA"/>
</dbReference>
<organism evidence="2 3">
    <name type="scientific">Mikania micrantha</name>
    <name type="common">bitter vine</name>
    <dbReference type="NCBI Taxonomy" id="192012"/>
    <lineage>
        <taxon>Eukaryota</taxon>
        <taxon>Viridiplantae</taxon>
        <taxon>Streptophyta</taxon>
        <taxon>Embryophyta</taxon>
        <taxon>Tracheophyta</taxon>
        <taxon>Spermatophyta</taxon>
        <taxon>Magnoliopsida</taxon>
        <taxon>eudicotyledons</taxon>
        <taxon>Gunneridae</taxon>
        <taxon>Pentapetalae</taxon>
        <taxon>asterids</taxon>
        <taxon>campanulids</taxon>
        <taxon>Asterales</taxon>
        <taxon>Asteraceae</taxon>
        <taxon>Asteroideae</taxon>
        <taxon>Heliantheae alliance</taxon>
        <taxon>Eupatorieae</taxon>
        <taxon>Mikania</taxon>
    </lineage>
</organism>
<dbReference type="AlphaFoldDB" id="A0A5N6MAD7"/>
<dbReference type="PANTHER" id="PTHR33623">
    <property type="entry name" value="OS04G0572500 PROTEIN"/>
    <property type="match status" value="1"/>
</dbReference>
<dbReference type="Proteomes" id="UP000326396">
    <property type="component" value="Linkage Group LG6"/>
</dbReference>
<feature type="region of interest" description="Disordered" evidence="1">
    <location>
        <begin position="208"/>
        <end position="269"/>
    </location>
</feature>
<proteinExistence type="predicted"/>